<protein>
    <recommendedName>
        <fullName evidence="2">UDENN domain-containing protein</fullName>
    </recommendedName>
</protein>
<feature type="non-terminal residue" evidence="3">
    <location>
        <position position="1"/>
    </location>
</feature>
<feature type="region of interest" description="Disordered" evidence="1">
    <location>
        <begin position="622"/>
        <end position="646"/>
    </location>
</feature>
<dbReference type="PANTHER" id="PTHR13196:SF14">
    <property type="entry name" value="UDENN DOMAIN-CONTAINING PROTEIN"/>
    <property type="match status" value="1"/>
</dbReference>
<dbReference type="EMBL" id="NIVC01000016">
    <property type="protein sequence ID" value="PAA94123.1"/>
    <property type="molecule type" value="Genomic_DNA"/>
</dbReference>
<sequence>SMKLGLYSRLHPEAESSIFEVFYELHRYADLDETIPVFSYWTVANRDNSNLVAEWEKKIGEYAMPPSLRCRDRCDSACAAFTDLDSRLTFLFASYYRTNGGLRCLLFVSKNPWFEVFAELLNSLAQLLLGDRRNETLANVILCQLENCPRVTPGSTLSGAACLTPDQVRLSRTVAPDDQLPALAACAPLRELYSRLSESDSLLFVLCALLCEKKLLLIGRRPGQLSLAVFGCLALLYPFSWEHVLAPLLSDSNVDHLSCLVPFVFGMSEALFEANKAQVENCLSADEDFILIRLDTGEMFVREGAESCVDALSLPSSLLRGLRRSLKPGNSSGLSESQFSQAFLDVTSELAAPLRQFALGGRHTCQPEDVAAASPDQLRPCLRRLCQSQLFDEFCRRYLAEPAAPFWAPFNSAADRVLAERRKTLSVPNARALQQQVRTLINNAGQSIQSMQRPGSGSRTLLSNHQLQQQQQVLSYKPIEDFNLPDDDEYDVVGSTATSAAPIAAAPSPKPASAPAPAPAPVPSQPAVGRLLDLDDDASDGGHAAENSSPVAMRHRAQLGEDPAAGAVADALHIRLSTVAPSNQSARPPPPRSQLAMPSLRPRVHEDLLEAFGVQPEELAAAPASQEAISSEARVGRVNWESFSEA</sequence>
<gene>
    <name evidence="3" type="ORF">BOX15_Mlig004484g1</name>
</gene>
<proteinExistence type="predicted"/>
<dbReference type="InterPro" id="IPR037516">
    <property type="entry name" value="Tripartite_DENN"/>
</dbReference>
<organism evidence="3 4">
    <name type="scientific">Macrostomum lignano</name>
    <dbReference type="NCBI Taxonomy" id="282301"/>
    <lineage>
        <taxon>Eukaryota</taxon>
        <taxon>Metazoa</taxon>
        <taxon>Spiralia</taxon>
        <taxon>Lophotrochozoa</taxon>
        <taxon>Platyhelminthes</taxon>
        <taxon>Rhabditophora</taxon>
        <taxon>Macrostomorpha</taxon>
        <taxon>Macrostomida</taxon>
        <taxon>Macrostomidae</taxon>
        <taxon>Macrostomum</taxon>
    </lineage>
</organism>
<accession>A0A267H764</accession>
<evidence type="ECO:0000313" key="4">
    <source>
        <dbReference type="Proteomes" id="UP000215902"/>
    </source>
</evidence>
<evidence type="ECO:0000256" key="1">
    <source>
        <dbReference type="SAM" id="MobiDB-lite"/>
    </source>
</evidence>
<feature type="region of interest" description="Disordered" evidence="1">
    <location>
        <begin position="448"/>
        <end position="469"/>
    </location>
</feature>
<dbReference type="STRING" id="282301.A0A267H764"/>
<feature type="domain" description="UDENN" evidence="2">
    <location>
        <begin position="20"/>
        <end position="405"/>
    </location>
</feature>
<dbReference type="OrthoDB" id="10266080at2759"/>
<feature type="compositionally biased region" description="Polar residues" evidence="1">
    <location>
        <begin position="448"/>
        <end position="465"/>
    </location>
</feature>
<dbReference type="GO" id="GO:0032456">
    <property type="term" value="P:endocytic recycling"/>
    <property type="evidence" value="ECO:0007669"/>
    <property type="project" value="TreeGrafter"/>
</dbReference>
<dbReference type="Gene3D" id="3.40.50.11500">
    <property type="match status" value="1"/>
</dbReference>
<reference evidence="3 4" key="1">
    <citation type="submission" date="2017-06" db="EMBL/GenBank/DDBJ databases">
        <title>A platform for efficient transgenesis in Macrostomum lignano, a flatworm model organism for stem cell research.</title>
        <authorList>
            <person name="Berezikov E."/>
        </authorList>
    </citation>
    <scope>NUCLEOTIDE SEQUENCE [LARGE SCALE GENOMIC DNA]</scope>
    <source>
        <strain evidence="3">DV1</strain>
        <tissue evidence="3">Whole organism</tissue>
    </source>
</reference>
<dbReference type="Pfam" id="PF02141">
    <property type="entry name" value="DENN"/>
    <property type="match status" value="1"/>
</dbReference>
<feature type="compositionally biased region" description="Pro residues" evidence="1">
    <location>
        <begin position="508"/>
        <end position="524"/>
    </location>
</feature>
<dbReference type="Proteomes" id="UP000215902">
    <property type="component" value="Unassembled WGS sequence"/>
</dbReference>
<comment type="caution">
    <text evidence="3">The sequence shown here is derived from an EMBL/GenBank/DDBJ whole genome shotgun (WGS) entry which is preliminary data.</text>
</comment>
<evidence type="ECO:0000313" key="3">
    <source>
        <dbReference type="EMBL" id="PAA94123.1"/>
    </source>
</evidence>
<keyword evidence="4" id="KW-1185">Reference proteome</keyword>
<dbReference type="AlphaFoldDB" id="A0A267H764"/>
<evidence type="ECO:0000259" key="2">
    <source>
        <dbReference type="PROSITE" id="PS50211"/>
    </source>
</evidence>
<dbReference type="SMART" id="SM00799">
    <property type="entry name" value="DENN"/>
    <property type="match status" value="1"/>
</dbReference>
<dbReference type="GO" id="GO:0005829">
    <property type="term" value="C:cytosol"/>
    <property type="evidence" value="ECO:0007669"/>
    <property type="project" value="TreeGrafter"/>
</dbReference>
<dbReference type="GO" id="GO:0005085">
    <property type="term" value="F:guanyl-nucleotide exchange factor activity"/>
    <property type="evidence" value="ECO:0007669"/>
    <property type="project" value="InterPro"/>
</dbReference>
<dbReference type="PANTHER" id="PTHR13196">
    <property type="entry name" value="DENN DOMAIN-CONTAINING"/>
    <property type="match status" value="1"/>
</dbReference>
<dbReference type="InterPro" id="IPR001194">
    <property type="entry name" value="cDENN_dom"/>
</dbReference>
<dbReference type="GO" id="GO:0006897">
    <property type="term" value="P:endocytosis"/>
    <property type="evidence" value="ECO:0007669"/>
    <property type="project" value="TreeGrafter"/>
</dbReference>
<dbReference type="InterPro" id="IPR040032">
    <property type="entry name" value="DENND1A/B/C"/>
</dbReference>
<feature type="region of interest" description="Disordered" evidence="1">
    <location>
        <begin position="503"/>
        <end position="552"/>
    </location>
</feature>
<feature type="region of interest" description="Disordered" evidence="1">
    <location>
        <begin position="578"/>
        <end position="601"/>
    </location>
</feature>
<dbReference type="PROSITE" id="PS50211">
    <property type="entry name" value="DENN"/>
    <property type="match status" value="1"/>
</dbReference>
<dbReference type="Gene3D" id="3.30.450.200">
    <property type="match status" value="1"/>
</dbReference>
<dbReference type="InterPro" id="IPR043153">
    <property type="entry name" value="DENN_C"/>
</dbReference>
<dbReference type="GO" id="GO:1901981">
    <property type="term" value="F:phosphatidylinositol phosphate binding"/>
    <property type="evidence" value="ECO:0007669"/>
    <property type="project" value="TreeGrafter"/>
</dbReference>
<name>A0A267H764_9PLAT</name>